<dbReference type="Proteomes" id="UP000230007">
    <property type="component" value="Unassembled WGS sequence"/>
</dbReference>
<dbReference type="Gene3D" id="2.60.40.1260">
    <property type="entry name" value="Lamin Tail domain"/>
    <property type="match status" value="1"/>
</dbReference>
<keyword evidence="1" id="KW-1133">Transmembrane helix</keyword>
<dbReference type="SUPFAM" id="SSF74853">
    <property type="entry name" value="Lamin A/C globular tail domain"/>
    <property type="match status" value="1"/>
</dbReference>
<evidence type="ECO:0000256" key="1">
    <source>
        <dbReference type="SAM" id="Phobius"/>
    </source>
</evidence>
<accession>A0A2H0AL56</accession>
<reference evidence="3 4" key="1">
    <citation type="submission" date="2017-09" db="EMBL/GenBank/DDBJ databases">
        <title>Depth-based differentiation of microbial function through sediment-hosted aquifers and enrichment of novel symbionts in the deep terrestrial subsurface.</title>
        <authorList>
            <person name="Probst A.J."/>
            <person name="Ladd B."/>
            <person name="Jarett J.K."/>
            <person name="Geller-Mcgrath D.E."/>
            <person name="Sieber C.M."/>
            <person name="Emerson J.B."/>
            <person name="Anantharaman K."/>
            <person name="Thomas B.C."/>
            <person name="Malmstrom R."/>
            <person name="Stieglmeier M."/>
            <person name="Klingl A."/>
            <person name="Woyke T."/>
            <person name="Ryan C.M."/>
            <person name="Banfield J.F."/>
        </authorList>
    </citation>
    <scope>NUCLEOTIDE SEQUENCE [LARGE SCALE GENOMIC DNA]</scope>
    <source>
        <strain evidence="3">CG23_combo_of_CG06-09_8_20_14_all_42_19</strain>
    </source>
</reference>
<protein>
    <recommendedName>
        <fullName evidence="2">LTD domain-containing protein</fullName>
    </recommendedName>
</protein>
<feature type="domain" description="LTD" evidence="2">
    <location>
        <begin position="2"/>
        <end position="93"/>
    </location>
</feature>
<keyword evidence="1" id="KW-0812">Transmembrane</keyword>
<gene>
    <name evidence="3" type="ORF">COX15_01430</name>
</gene>
<evidence type="ECO:0000259" key="2">
    <source>
        <dbReference type="Pfam" id="PF00932"/>
    </source>
</evidence>
<proteinExistence type="predicted"/>
<evidence type="ECO:0000313" key="4">
    <source>
        <dbReference type="Proteomes" id="UP000230007"/>
    </source>
</evidence>
<dbReference type="EMBL" id="PCSK01000029">
    <property type="protein sequence ID" value="PIP46114.1"/>
    <property type="molecule type" value="Genomic_DNA"/>
</dbReference>
<dbReference type="InterPro" id="IPR036415">
    <property type="entry name" value="Lamin_tail_dom_sf"/>
</dbReference>
<keyword evidence="1" id="KW-0472">Membrane</keyword>
<evidence type="ECO:0000313" key="3">
    <source>
        <dbReference type="EMBL" id="PIP46114.1"/>
    </source>
</evidence>
<comment type="caution">
    <text evidence="3">The sequence shown here is derived from an EMBL/GenBank/DDBJ whole genome shotgun (WGS) entry which is preliminary data.</text>
</comment>
<dbReference type="Pfam" id="PF00932">
    <property type="entry name" value="LTD"/>
    <property type="match status" value="1"/>
</dbReference>
<dbReference type="InterPro" id="IPR001322">
    <property type="entry name" value="Lamin_tail_dom"/>
</dbReference>
<feature type="transmembrane region" description="Helical" evidence="1">
    <location>
        <begin position="135"/>
        <end position="156"/>
    </location>
</feature>
<name>A0A2H0AL56_9BACT</name>
<dbReference type="AlphaFoldDB" id="A0A2H0AL56"/>
<organism evidence="3 4">
    <name type="scientific">Candidatus Colwellbacteria bacterium CG23_combo_of_CG06-09_8_20_14_all_42_19</name>
    <dbReference type="NCBI Taxonomy" id="1974541"/>
    <lineage>
        <taxon>Bacteria</taxon>
        <taxon>Candidatus Colwelliibacteriota</taxon>
    </lineage>
</organism>
<sequence length="163" mass="18233">MIYIKELIPNPVGSDVGRELIKLINQGEEKVDLDGWKLSDLSGKTFLFTNRFILPQQELELKNSETKISLNNDGDTITLYNAVGDKTDVLSYSETYEGEIILAERFNKTLNVEPRSPVPTNGVLQGGLITNNYDLWPLLAAIFISVLAGLIGSFVLKRVYNLR</sequence>